<feature type="compositionally biased region" description="Polar residues" evidence="1">
    <location>
        <begin position="113"/>
        <end position="123"/>
    </location>
</feature>
<dbReference type="VEuPathDB" id="FungiDB:MELLADRAFT_117425"/>
<dbReference type="KEGG" id="mlr:MELLADRAFT_117425"/>
<feature type="compositionally biased region" description="Low complexity" evidence="1">
    <location>
        <begin position="148"/>
        <end position="158"/>
    </location>
</feature>
<evidence type="ECO:0008006" key="4">
    <source>
        <dbReference type="Google" id="ProtNLM"/>
    </source>
</evidence>
<gene>
    <name evidence="2" type="ORF">MELLADRAFT_117425</name>
</gene>
<feature type="region of interest" description="Disordered" evidence="1">
    <location>
        <begin position="316"/>
        <end position="344"/>
    </location>
</feature>
<reference evidence="3" key="1">
    <citation type="journal article" date="2011" name="Proc. Natl. Acad. Sci. U.S.A.">
        <title>Obligate biotrophy features unraveled by the genomic analysis of rust fungi.</title>
        <authorList>
            <person name="Duplessis S."/>
            <person name="Cuomo C.A."/>
            <person name="Lin Y.-C."/>
            <person name="Aerts A."/>
            <person name="Tisserant E."/>
            <person name="Veneault-Fourrey C."/>
            <person name="Joly D.L."/>
            <person name="Hacquard S."/>
            <person name="Amselem J."/>
            <person name="Cantarel B.L."/>
            <person name="Chiu R."/>
            <person name="Coutinho P.M."/>
            <person name="Feau N."/>
            <person name="Field M."/>
            <person name="Frey P."/>
            <person name="Gelhaye E."/>
            <person name="Goldberg J."/>
            <person name="Grabherr M.G."/>
            <person name="Kodira C.D."/>
            <person name="Kohler A."/>
            <person name="Kuees U."/>
            <person name="Lindquist E.A."/>
            <person name="Lucas S.M."/>
            <person name="Mago R."/>
            <person name="Mauceli E."/>
            <person name="Morin E."/>
            <person name="Murat C."/>
            <person name="Pangilinan J.L."/>
            <person name="Park R."/>
            <person name="Pearson M."/>
            <person name="Quesneville H."/>
            <person name="Rouhier N."/>
            <person name="Sakthikumar S."/>
            <person name="Salamov A.A."/>
            <person name="Schmutz J."/>
            <person name="Selles B."/>
            <person name="Shapiro H."/>
            <person name="Tanguay P."/>
            <person name="Tuskan G.A."/>
            <person name="Henrissat B."/>
            <person name="Van de Peer Y."/>
            <person name="Rouze P."/>
            <person name="Ellis J.G."/>
            <person name="Dodds P.N."/>
            <person name="Schein J.E."/>
            <person name="Zhong S."/>
            <person name="Hamelin R.C."/>
            <person name="Grigoriev I.V."/>
            <person name="Szabo L.J."/>
            <person name="Martin F."/>
        </authorList>
    </citation>
    <scope>NUCLEOTIDE SEQUENCE [LARGE SCALE GENOMIC DNA]</scope>
    <source>
        <strain evidence="3">98AG31 / pathotype 3-4-7</strain>
    </source>
</reference>
<dbReference type="EMBL" id="GL883126">
    <property type="protein sequence ID" value="EGG03133.1"/>
    <property type="molecule type" value="Genomic_DNA"/>
</dbReference>
<dbReference type="HOGENOM" id="CLU_422155_0_0_1"/>
<feature type="compositionally biased region" description="Low complexity" evidence="1">
    <location>
        <begin position="1"/>
        <end position="16"/>
    </location>
</feature>
<keyword evidence="3" id="KW-1185">Reference proteome</keyword>
<evidence type="ECO:0000313" key="2">
    <source>
        <dbReference type="EMBL" id="EGG03133.1"/>
    </source>
</evidence>
<dbReference type="OrthoDB" id="2505887at2759"/>
<dbReference type="InParanoid" id="F4RWZ8"/>
<feature type="compositionally biased region" description="Basic and acidic residues" evidence="1">
    <location>
        <begin position="83"/>
        <end position="95"/>
    </location>
</feature>
<evidence type="ECO:0000313" key="3">
    <source>
        <dbReference type="Proteomes" id="UP000001072"/>
    </source>
</evidence>
<dbReference type="Proteomes" id="UP000001072">
    <property type="component" value="Unassembled WGS sequence"/>
</dbReference>
<dbReference type="GeneID" id="18926013"/>
<dbReference type="RefSeq" id="XP_007413593.1">
    <property type="nucleotide sequence ID" value="XM_007413531.1"/>
</dbReference>
<evidence type="ECO:0000256" key="1">
    <source>
        <dbReference type="SAM" id="MobiDB-lite"/>
    </source>
</evidence>
<feature type="region of interest" description="Disordered" evidence="1">
    <location>
        <begin position="1"/>
        <end position="170"/>
    </location>
</feature>
<feature type="compositionally biased region" description="Low complexity" evidence="1">
    <location>
        <begin position="97"/>
        <end position="108"/>
    </location>
</feature>
<feature type="compositionally biased region" description="Basic and acidic residues" evidence="1">
    <location>
        <begin position="18"/>
        <end position="30"/>
    </location>
</feature>
<sequence>MTTTSTTTTTTDITGTSEYHKQIHNNHQDMLEPTNYEIKQPETIPNQNHDGETTDEIQDHHKQTEVSNHSKRSISVDSDSSIEYEKKVKEPDELYRLVPSSSLSPVSPEKTQESGQYSNQTPHSLKRRRTALQSNHHPSPKPIRQPNQSPIILTSPLSSHPPTPTQSNSNINLTFEVGKVVWADIGCTPQEKYWWPGIIEKSESIDHQDELGSQNHQMMIRLFEEKGKKSKALAKERVRLISSFNKVKEFIIDLDFQPRKFNPILKVKGLSRDYPTERSLSNSYAIAYECHSVYAYEDDDELPDVGTCMIPLSQQTRSAVSKTKSTQETREASVNSTLSDDKIIEIDDDEDEEDEGPDPEINIHDEVILSKDKRKGQYWPARVTGYVGLKIVKQPGNRSRNVKPRKEKYYHIKFCDGTQVEVPRSYFLTSDQTEFHQVSIGQVTTNEIKFNKFIEVLEPHLTEIDFIVKGKSTDLSIQSQHETFLLNVKGRSLIPRDVKYGRYTEKLIVEVGHFLRDRYLTSTESNEYDPGFLELDDAQKSQYVFDILVPQLLWLVTVEQHKQSLLEDEEDSTEASILKRAQELALAELHDADIVDRVYALRNSNSLGHRQGHGHAQSDDDENGKRSVGRSTCNSQKTFVKYWDGSDSG</sequence>
<proteinExistence type="predicted"/>
<protein>
    <recommendedName>
        <fullName evidence="4">PWWP domain-containing protein</fullName>
    </recommendedName>
</protein>
<feature type="compositionally biased region" description="Basic and acidic residues" evidence="1">
    <location>
        <begin position="49"/>
        <end position="64"/>
    </location>
</feature>
<dbReference type="eggNOG" id="ENOG502R2ED">
    <property type="taxonomic scope" value="Eukaryota"/>
</dbReference>
<dbReference type="AlphaFoldDB" id="F4RWZ8"/>
<feature type="region of interest" description="Disordered" evidence="1">
    <location>
        <begin position="606"/>
        <end position="633"/>
    </location>
</feature>
<accession>F4RWZ8</accession>
<organism evidence="3">
    <name type="scientific">Melampsora larici-populina (strain 98AG31 / pathotype 3-4-7)</name>
    <name type="common">Poplar leaf rust fungus</name>
    <dbReference type="NCBI Taxonomy" id="747676"/>
    <lineage>
        <taxon>Eukaryota</taxon>
        <taxon>Fungi</taxon>
        <taxon>Dikarya</taxon>
        <taxon>Basidiomycota</taxon>
        <taxon>Pucciniomycotina</taxon>
        <taxon>Pucciniomycetes</taxon>
        <taxon>Pucciniales</taxon>
        <taxon>Melampsoraceae</taxon>
        <taxon>Melampsora</taxon>
    </lineage>
</organism>
<name>F4RWZ8_MELLP</name>